<evidence type="ECO:0000313" key="2">
    <source>
        <dbReference type="Proteomes" id="UP000183104"/>
    </source>
</evidence>
<dbReference type="STRING" id="381306.AN478_11190"/>
<gene>
    <name evidence="1" type="ORF">SAMN05661077_0795</name>
</gene>
<evidence type="ECO:0000313" key="1">
    <source>
        <dbReference type="EMBL" id="SCX94482.1"/>
    </source>
</evidence>
<proteinExistence type="predicted"/>
<dbReference type="EMBL" id="FMUN01000002">
    <property type="protein sequence ID" value="SCX94482.1"/>
    <property type="molecule type" value="Genomic_DNA"/>
</dbReference>
<reference evidence="2" key="1">
    <citation type="submission" date="2016-10" db="EMBL/GenBank/DDBJ databases">
        <authorList>
            <person name="Varghese N."/>
        </authorList>
    </citation>
    <scope>NUCLEOTIDE SEQUENCE [LARGE SCALE GENOMIC DNA]</scope>
    <source>
        <strain evidence="2">HL 19</strain>
    </source>
</reference>
<sequence>MAYLLSLEGRPSGPRCAVSPRKAERFMTRRTPASYRHLAHAAARRWRLLALLLALFLGQVGLQSHAVEHALADGEPVCELCVVSESAAASAHSAPFLPDTVAVTPVLGPESVPPETALRAAAARDPPA</sequence>
<keyword evidence="2" id="KW-1185">Reference proteome</keyword>
<organism evidence="1 2">
    <name type="scientific">Thiohalorhabdus denitrificans</name>
    <dbReference type="NCBI Taxonomy" id="381306"/>
    <lineage>
        <taxon>Bacteria</taxon>
        <taxon>Pseudomonadati</taxon>
        <taxon>Pseudomonadota</taxon>
        <taxon>Gammaproteobacteria</taxon>
        <taxon>Thiohalorhabdales</taxon>
        <taxon>Thiohalorhabdaceae</taxon>
        <taxon>Thiohalorhabdus</taxon>
    </lineage>
</organism>
<dbReference type="Proteomes" id="UP000183104">
    <property type="component" value="Unassembled WGS sequence"/>
</dbReference>
<dbReference type="AlphaFoldDB" id="A0A0P9GI64"/>
<name>A0A0P9GI64_9GAMM</name>
<accession>A0A0P9GI64</accession>
<protein>
    <submittedName>
        <fullName evidence="1">Uncharacterized protein</fullName>
    </submittedName>
</protein>